<accession>A0AAN7KTN6</accession>
<evidence type="ECO:0000313" key="2">
    <source>
        <dbReference type="Proteomes" id="UP001346149"/>
    </source>
</evidence>
<reference evidence="1 2" key="1">
    <citation type="journal article" date="2023" name="Hortic Res">
        <title>Pangenome of water caltrop reveals structural variations and asymmetric subgenome divergence after allopolyploidization.</title>
        <authorList>
            <person name="Zhang X."/>
            <person name="Chen Y."/>
            <person name="Wang L."/>
            <person name="Yuan Y."/>
            <person name="Fang M."/>
            <person name="Shi L."/>
            <person name="Lu R."/>
            <person name="Comes H.P."/>
            <person name="Ma Y."/>
            <person name="Chen Y."/>
            <person name="Huang G."/>
            <person name="Zhou Y."/>
            <person name="Zheng Z."/>
            <person name="Qiu Y."/>
        </authorList>
    </citation>
    <scope>NUCLEOTIDE SEQUENCE [LARGE SCALE GENOMIC DNA]</scope>
    <source>
        <strain evidence="1">F231</strain>
    </source>
</reference>
<protein>
    <submittedName>
        <fullName evidence="1">Uncharacterized protein</fullName>
    </submittedName>
</protein>
<organism evidence="1 2">
    <name type="scientific">Trapa natans</name>
    <name type="common">Water chestnut</name>
    <dbReference type="NCBI Taxonomy" id="22666"/>
    <lineage>
        <taxon>Eukaryota</taxon>
        <taxon>Viridiplantae</taxon>
        <taxon>Streptophyta</taxon>
        <taxon>Embryophyta</taxon>
        <taxon>Tracheophyta</taxon>
        <taxon>Spermatophyta</taxon>
        <taxon>Magnoliopsida</taxon>
        <taxon>eudicotyledons</taxon>
        <taxon>Gunneridae</taxon>
        <taxon>Pentapetalae</taxon>
        <taxon>rosids</taxon>
        <taxon>malvids</taxon>
        <taxon>Myrtales</taxon>
        <taxon>Lythraceae</taxon>
        <taxon>Trapa</taxon>
    </lineage>
</organism>
<dbReference type="Proteomes" id="UP001346149">
    <property type="component" value="Unassembled WGS sequence"/>
</dbReference>
<gene>
    <name evidence="1" type="ORF">SAY86_014164</name>
</gene>
<dbReference type="EMBL" id="JAXQNO010000020">
    <property type="protein sequence ID" value="KAK4772389.1"/>
    <property type="molecule type" value="Genomic_DNA"/>
</dbReference>
<name>A0AAN7KTN6_TRANT</name>
<dbReference type="AlphaFoldDB" id="A0AAN7KTN6"/>
<evidence type="ECO:0000313" key="1">
    <source>
        <dbReference type="EMBL" id="KAK4772389.1"/>
    </source>
</evidence>
<proteinExistence type="predicted"/>
<keyword evidence="2" id="KW-1185">Reference proteome</keyword>
<sequence>MVSRVHGVSIGVFSQLLTWKNLEKMAFQNGHRPEQDPIKAASMKSKVAQLKGRPLYPSSLRRRVGPRGKAQYRVDELSETLPFNDLVLLSLVGLRLILVHGGSP</sequence>
<comment type="caution">
    <text evidence="1">The sequence shown here is derived from an EMBL/GenBank/DDBJ whole genome shotgun (WGS) entry which is preliminary data.</text>
</comment>